<protein>
    <submittedName>
        <fullName evidence="1">26631_t:CDS:1</fullName>
    </submittedName>
</protein>
<dbReference type="EMBL" id="CAJVQC010062300">
    <property type="protein sequence ID" value="CAG8802525.1"/>
    <property type="molecule type" value="Genomic_DNA"/>
</dbReference>
<accession>A0ACA9RPN8</accession>
<evidence type="ECO:0000313" key="1">
    <source>
        <dbReference type="EMBL" id="CAG8802525.1"/>
    </source>
</evidence>
<reference evidence="1" key="1">
    <citation type="submission" date="2021-06" db="EMBL/GenBank/DDBJ databases">
        <authorList>
            <person name="Kallberg Y."/>
            <person name="Tangrot J."/>
            <person name="Rosling A."/>
        </authorList>
    </citation>
    <scope>NUCLEOTIDE SEQUENCE</scope>
    <source>
        <strain evidence="1">MA461A</strain>
    </source>
</reference>
<keyword evidence="2" id="KW-1185">Reference proteome</keyword>
<organism evidence="1 2">
    <name type="scientific">Racocetra persica</name>
    <dbReference type="NCBI Taxonomy" id="160502"/>
    <lineage>
        <taxon>Eukaryota</taxon>
        <taxon>Fungi</taxon>
        <taxon>Fungi incertae sedis</taxon>
        <taxon>Mucoromycota</taxon>
        <taxon>Glomeromycotina</taxon>
        <taxon>Glomeromycetes</taxon>
        <taxon>Diversisporales</taxon>
        <taxon>Gigasporaceae</taxon>
        <taxon>Racocetra</taxon>
    </lineage>
</organism>
<gene>
    <name evidence="1" type="ORF">RPERSI_LOCUS21340</name>
</gene>
<proteinExistence type="predicted"/>
<sequence>MSLLKHRKYKLGTCYGCQKCLFCFKDLKNESCSCNLKIKPSRTDTFRSERGQEIHNRCYKISKTRLAQVTWLKERSNFFGYN</sequence>
<dbReference type="Proteomes" id="UP000789920">
    <property type="component" value="Unassembled WGS sequence"/>
</dbReference>
<feature type="non-terminal residue" evidence="1">
    <location>
        <position position="82"/>
    </location>
</feature>
<name>A0ACA9RPN8_9GLOM</name>
<comment type="caution">
    <text evidence="1">The sequence shown here is derived from an EMBL/GenBank/DDBJ whole genome shotgun (WGS) entry which is preliminary data.</text>
</comment>
<evidence type="ECO:0000313" key="2">
    <source>
        <dbReference type="Proteomes" id="UP000789920"/>
    </source>
</evidence>